<dbReference type="AlphaFoldDB" id="A0A433QUY9"/>
<evidence type="ECO:0000313" key="1">
    <source>
        <dbReference type="EMBL" id="RUS33610.1"/>
    </source>
</evidence>
<accession>A0A433QUY9</accession>
<dbReference type="EMBL" id="RBNJ01001073">
    <property type="protein sequence ID" value="RUS33610.1"/>
    <property type="molecule type" value="Genomic_DNA"/>
</dbReference>
<dbReference type="Proteomes" id="UP000274822">
    <property type="component" value="Unassembled WGS sequence"/>
</dbReference>
<dbReference type="InterPro" id="IPR032675">
    <property type="entry name" value="LRR_dom_sf"/>
</dbReference>
<sequence>MPTRILRNPRYRTPLLVPDILHLVFLYLVPSHHATTFSEAPWDLIASSMVCRSWYEEASPFLYNRIQLDLFRTLVYDNRFDVAEMKRYINLLVEFRHNGFDPPGLIEQVKIDVRCMSRNRVESMTESLETFFKLRPRNLTDLEIDITYLATARACPLDHLNNLFNRLQPIWPPIRRFSFNGGGSHPAHHTHIDTLLTILSPTLESLTLTNYAITHATQDALRRCSRIRDVNMIRIHDPENGLATVLPSWSNLREFCYMHGRSPCFDRTIHALAASCTLLNSFTLVNGGAVHYTAVTVGAVDSLLSSCTELKRLRLVRISWVHDGTLVETLLAHGRKLEHIDFIECQCLTRITNLNSYVHRGWPELRTLSLSGCYNLAETFVVWVICECPNLEQIEVPDHLALAVERWIKLNGFQYVRRNTWKRQREESVPKYVDSSGEDKPVLSTTIGTPKRTRRRAGIRALKEFFTFLK</sequence>
<dbReference type="PANTHER" id="PTHR13318:SF190">
    <property type="entry name" value="PARTNER OF PAIRED, ISOFORM B"/>
    <property type="match status" value="1"/>
</dbReference>
<dbReference type="Gene3D" id="3.80.10.10">
    <property type="entry name" value="Ribonuclease Inhibitor"/>
    <property type="match status" value="1"/>
</dbReference>
<dbReference type="PANTHER" id="PTHR13318">
    <property type="entry name" value="PARTNER OF PAIRED, ISOFORM B-RELATED"/>
    <property type="match status" value="1"/>
</dbReference>
<gene>
    <name evidence="1" type="ORF">BC938DRAFT_470910</name>
</gene>
<dbReference type="GO" id="GO:0031146">
    <property type="term" value="P:SCF-dependent proteasomal ubiquitin-dependent protein catabolic process"/>
    <property type="evidence" value="ECO:0007669"/>
    <property type="project" value="TreeGrafter"/>
</dbReference>
<proteinExistence type="predicted"/>
<evidence type="ECO:0000313" key="2">
    <source>
        <dbReference type="Proteomes" id="UP000274822"/>
    </source>
</evidence>
<name>A0A433QUY9_9FUNG</name>
<comment type="caution">
    <text evidence="1">The sequence shown here is derived from an EMBL/GenBank/DDBJ whole genome shotgun (WGS) entry which is preliminary data.</text>
</comment>
<protein>
    <recommendedName>
        <fullName evidence="3">F-box domain-containing protein</fullName>
    </recommendedName>
</protein>
<organism evidence="1 2">
    <name type="scientific">Jimgerdemannia flammicorona</name>
    <dbReference type="NCBI Taxonomy" id="994334"/>
    <lineage>
        <taxon>Eukaryota</taxon>
        <taxon>Fungi</taxon>
        <taxon>Fungi incertae sedis</taxon>
        <taxon>Mucoromycota</taxon>
        <taxon>Mucoromycotina</taxon>
        <taxon>Endogonomycetes</taxon>
        <taxon>Endogonales</taxon>
        <taxon>Endogonaceae</taxon>
        <taxon>Jimgerdemannia</taxon>
    </lineage>
</organism>
<dbReference type="SUPFAM" id="SSF52047">
    <property type="entry name" value="RNI-like"/>
    <property type="match status" value="1"/>
</dbReference>
<dbReference type="GO" id="GO:0019005">
    <property type="term" value="C:SCF ubiquitin ligase complex"/>
    <property type="evidence" value="ECO:0007669"/>
    <property type="project" value="TreeGrafter"/>
</dbReference>
<reference evidence="1 2" key="1">
    <citation type="journal article" date="2018" name="New Phytol.">
        <title>Phylogenomics of Endogonaceae and evolution of mycorrhizas within Mucoromycota.</title>
        <authorList>
            <person name="Chang Y."/>
            <person name="Desiro A."/>
            <person name="Na H."/>
            <person name="Sandor L."/>
            <person name="Lipzen A."/>
            <person name="Clum A."/>
            <person name="Barry K."/>
            <person name="Grigoriev I.V."/>
            <person name="Martin F.M."/>
            <person name="Stajich J.E."/>
            <person name="Smith M.E."/>
            <person name="Bonito G."/>
            <person name="Spatafora J.W."/>
        </authorList>
    </citation>
    <scope>NUCLEOTIDE SEQUENCE [LARGE SCALE GENOMIC DNA]</scope>
    <source>
        <strain evidence="1 2">AD002</strain>
    </source>
</reference>
<evidence type="ECO:0008006" key="3">
    <source>
        <dbReference type="Google" id="ProtNLM"/>
    </source>
</evidence>
<keyword evidence="2" id="KW-1185">Reference proteome</keyword>